<organism evidence="1 2">
    <name type="scientific">Gracilibacillus orientalis</name>
    <dbReference type="NCBI Taxonomy" id="334253"/>
    <lineage>
        <taxon>Bacteria</taxon>
        <taxon>Bacillati</taxon>
        <taxon>Bacillota</taxon>
        <taxon>Bacilli</taxon>
        <taxon>Bacillales</taxon>
        <taxon>Bacillaceae</taxon>
        <taxon>Gracilibacillus</taxon>
    </lineage>
</organism>
<protein>
    <submittedName>
        <fullName evidence="1">Uncharacterized protein</fullName>
    </submittedName>
</protein>
<evidence type="ECO:0000313" key="2">
    <source>
        <dbReference type="Proteomes" id="UP000198565"/>
    </source>
</evidence>
<dbReference type="EMBL" id="FOTR01000002">
    <property type="protein sequence ID" value="SFL62264.1"/>
    <property type="molecule type" value="Genomic_DNA"/>
</dbReference>
<reference evidence="2" key="1">
    <citation type="submission" date="2016-10" db="EMBL/GenBank/DDBJ databases">
        <authorList>
            <person name="Varghese N."/>
            <person name="Submissions S."/>
        </authorList>
    </citation>
    <scope>NUCLEOTIDE SEQUENCE [LARGE SCALE GENOMIC DNA]</scope>
    <source>
        <strain evidence="2">CGMCC 1.4250</strain>
    </source>
</reference>
<dbReference type="AlphaFoldDB" id="A0A1I4J6U1"/>
<name>A0A1I4J6U1_9BACI</name>
<dbReference type="RefSeq" id="WP_091482380.1">
    <property type="nucleotide sequence ID" value="NZ_FOTR01000002.1"/>
</dbReference>
<dbReference type="STRING" id="334253.SAMN04487943_102496"/>
<gene>
    <name evidence="1" type="ORF">SAMN04487943_102496</name>
</gene>
<accession>A0A1I4J6U1</accession>
<keyword evidence="2" id="KW-1185">Reference proteome</keyword>
<sequence>MIETRNKQTQKQKFLVYKGNAFLKEAEHGCLIRVSNKEYKIKESLVPYHLLALVIHYLREPKQIQSMYTQEGLRKYNQQDIHNAMMLLLKVNAITFTTCEFEDTNIFKYVLKNYSQHSDVLEGFFNNKVQVITNSMTEEQLDSVNSKMTFFYKGMDDDTSVSNDFITVVNSFDDLYKLGPLSFNRLILITTFLNSNVVILVQNQAELTHIIDILAYKESEKQTSGNHILFNLMANYAFILLIDSFSYKPLYRNTFLFQQDLSIKNIAIHYVDLNKGFISKRANITNVEKNQALDQFIMRAKELYDISFTIDFTKTKSNENKVISEMMDRDRKVEGIGQQKVLVDAIEDSLSTVLRNYYNNDVKIAFGNNQLYSQVAQYCIKMGLYKIYSDVPLWTEEEKKVSLLNDCIFKTEEFMEGEWKVSYHLSLQSPMNPNQGAQYKADSRTPKTDEVFKELLSDANVFLTFWDDMDYFYSIGVFIYRVNVYE</sequence>
<evidence type="ECO:0000313" key="1">
    <source>
        <dbReference type="EMBL" id="SFL62264.1"/>
    </source>
</evidence>
<proteinExistence type="predicted"/>
<dbReference type="Proteomes" id="UP000198565">
    <property type="component" value="Unassembled WGS sequence"/>
</dbReference>